<accession>A0A2G5T0U7</accession>
<sequence length="74" mass="8602">MRGGRVAVVLAHTHVTRLPAPVRRSILHRVFYMFEYLFCRQQYSTQGTLPGCPILEKSCQLGLFHHSSHLDHHY</sequence>
<name>A0A2G5T0U7_9PELO</name>
<evidence type="ECO:0000313" key="2">
    <source>
        <dbReference type="Proteomes" id="UP000230233"/>
    </source>
</evidence>
<proteinExistence type="predicted"/>
<dbReference type="Proteomes" id="UP000230233">
    <property type="component" value="Chromosome X"/>
</dbReference>
<dbReference type="AlphaFoldDB" id="A0A2G5T0U7"/>
<dbReference type="OrthoDB" id="10430023at2759"/>
<evidence type="ECO:0000313" key="1">
    <source>
        <dbReference type="EMBL" id="PIC20759.1"/>
    </source>
</evidence>
<gene>
    <name evidence="1" type="primary">Cnig_chr_X.g25840</name>
    <name evidence="1" type="ORF">B9Z55_025840</name>
</gene>
<dbReference type="EMBL" id="PDUG01000006">
    <property type="protein sequence ID" value="PIC20759.1"/>
    <property type="molecule type" value="Genomic_DNA"/>
</dbReference>
<protein>
    <submittedName>
        <fullName evidence="1">Uncharacterized protein</fullName>
    </submittedName>
</protein>
<keyword evidence="2" id="KW-1185">Reference proteome</keyword>
<comment type="caution">
    <text evidence="1">The sequence shown here is derived from an EMBL/GenBank/DDBJ whole genome shotgun (WGS) entry which is preliminary data.</text>
</comment>
<organism evidence="1 2">
    <name type="scientific">Caenorhabditis nigoni</name>
    <dbReference type="NCBI Taxonomy" id="1611254"/>
    <lineage>
        <taxon>Eukaryota</taxon>
        <taxon>Metazoa</taxon>
        <taxon>Ecdysozoa</taxon>
        <taxon>Nematoda</taxon>
        <taxon>Chromadorea</taxon>
        <taxon>Rhabditida</taxon>
        <taxon>Rhabditina</taxon>
        <taxon>Rhabditomorpha</taxon>
        <taxon>Rhabditoidea</taxon>
        <taxon>Rhabditidae</taxon>
        <taxon>Peloderinae</taxon>
        <taxon>Caenorhabditis</taxon>
    </lineage>
</organism>
<reference evidence="2" key="1">
    <citation type="submission" date="2017-10" db="EMBL/GenBank/DDBJ databases">
        <title>Rapid genome shrinkage in a self-fertile nematode reveals novel sperm competition proteins.</title>
        <authorList>
            <person name="Yin D."/>
            <person name="Schwarz E.M."/>
            <person name="Thomas C.G."/>
            <person name="Felde R.L."/>
            <person name="Korf I.F."/>
            <person name="Cutter A.D."/>
            <person name="Schartner C.M."/>
            <person name="Ralston E.J."/>
            <person name="Meyer B.J."/>
            <person name="Haag E.S."/>
        </authorList>
    </citation>
    <scope>NUCLEOTIDE SEQUENCE [LARGE SCALE GENOMIC DNA]</scope>
    <source>
        <strain evidence="2">JU1422</strain>
    </source>
</reference>